<sequence length="346" mass="38535">MSTLKTFTTLGGTASNVKVARVAHGLMLMTWTPHPVPDEQCFEAIKAGIDLCPPGVKMMLNSGEFYAHDFGTANLEMLSRFFEKYPEYADRCFLSVKGGKVPGKFDFDASVEGIKRSVNTCNEALRHKKHIDLFELARVDTSRPIEEAIRNLKTIIDEGLFDHIGLSEVNADTLRRANAVYPITAVEIEVSPWSMEEETKKVLATATELGVTVAAYAPLGRGFLTGKFKSIDDIPKDDMRSHHTRFKDPEIFAYNLQLVDKLKAIAEKKDVTAAQLSIAWVAALHPTLVLPLAGSSHPKRTIENALAGDIELSEEEKKQVWDIIDTFGFKGDRYDGRPPEQLRLWG</sequence>
<evidence type="ECO:0000313" key="2">
    <source>
        <dbReference type="Proteomes" id="UP001055072"/>
    </source>
</evidence>
<comment type="caution">
    <text evidence="1">The sequence shown here is derived from an EMBL/GenBank/DDBJ whole genome shotgun (WGS) entry which is preliminary data.</text>
</comment>
<keyword evidence="2" id="KW-1185">Reference proteome</keyword>
<name>A0ACB8TW89_9APHY</name>
<dbReference type="Proteomes" id="UP001055072">
    <property type="component" value="Unassembled WGS sequence"/>
</dbReference>
<proteinExistence type="predicted"/>
<evidence type="ECO:0000313" key="1">
    <source>
        <dbReference type="EMBL" id="KAI0086338.1"/>
    </source>
</evidence>
<protein>
    <submittedName>
        <fullName evidence="1">Aldo/keto reductase</fullName>
    </submittedName>
</protein>
<organism evidence="1 2">
    <name type="scientific">Irpex rosettiformis</name>
    <dbReference type="NCBI Taxonomy" id="378272"/>
    <lineage>
        <taxon>Eukaryota</taxon>
        <taxon>Fungi</taxon>
        <taxon>Dikarya</taxon>
        <taxon>Basidiomycota</taxon>
        <taxon>Agaricomycotina</taxon>
        <taxon>Agaricomycetes</taxon>
        <taxon>Polyporales</taxon>
        <taxon>Irpicaceae</taxon>
        <taxon>Irpex</taxon>
    </lineage>
</organism>
<accession>A0ACB8TW89</accession>
<reference evidence="1" key="1">
    <citation type="journal article" date="2021" name="Environ. Microbiol.">
        <title>Gene family expansions and transcriptome signatures uncover fungal adaptations to wood decay.</title>
        <authorList>
            <person name="Hage H."/>
            <person name="Miyauchi S."/>
            <person name="Viragh M."/>
            <person name="Drula E."/>
            <person name="Min B."/>
            <person name="Chaduli D."/>
            <person name="Navarro D."/>
            <person name="Favel A."/>
            <person name="Norest M."/>
            <person name="Lesage-Meessen L."/>
            <person name="Balint B."/>
            <person name="Merenyi Z."/>
            <person name="de Eugenio L."/>
            <person name="Morin E."/>
            <person name="Martinez A.T."/>
            <person name="Baldrian P."/>
            <person name="Stursova M."/>
            <person name="Martinez M.J."/>
            <person name="Novotny C."/>
            <person name="Magnuson J.K."/>
            <person name="Spatafora J.W."/>
            <person name="Maurice S."/>
            <person name="Pangilinan J."/>
            <person name="Andreopoulos W."/>
            <person name="LaButti K."/>
            <person name="Hundley H."/>
            <person name="Na H."/>
            <person name="Kuo A."/>
            <person name="Barry K."/>
            <person name="Lipzen A."/>
            <person name="Henrissat B."/>
            <person name="Riley R."/>
            <person name="Ahrendt S."/>
            <person name="Nagy L.G."/>
            <person name="Grigoriev I.V."/>
            <person name="Martin F."/>
            <person name="Rosso M.N."/>
        </authorList>
    </citation>
    <scope>NUCLEOTIDE SEQUENCE</scope>
    <source>
        <strain evidence="1">CBS 384.51</strain>
    </source>
</reference>
<dbReference type="EMBL" id="MU274924">
    <property type="protein sequence ID" value="KAI0086338.1"/>
    <property type="molecule type" value="Genomic_DNA"/>
</dbReference>
<gene>
    <name evidence="1" type="ORF">BDY19DRAFT_995944</name>
</gene>